<dbReference type="AlphaFoldDB" id="A0A0E1W9X9"/>
<reference evidence="1 2" key="2">
    <citation type="submission" date="2009-05" db="EMBL/GenBank/DDBJ databases">
        <authorList>
            <person name="Harkins D.M."/>
            <person name="DeShazer D."/>
            <person name="Woods D.E."/>
            <person name="Brinkac L.M."/>
            <person name="Brown K.A."/>
            <person name="Hung G.C."/>
            <person name="Tuanyok A."/>
            <person name="Zhang B."/>
            <person name="Nierman W.C."/>
        </authorList>
    </citation>
    <scope>NUCLEOTIDE SEQUENCE [LARGE SCALE GENOMIC DNA]</scope>
    <source>
        <strain evidence="1 2">1710a</strain>
    </source>
</reference>
<evidence type="ECO:0000313" key="1">
    <source>
        <dbReference type="EMBL" id="EET10018.1"/>
    </source>
</evidence>
<reference evidence="2" key="1">
    <citation type="submission" date="2007-08" db="EMBL/GenBank/DDBJ databases">
        <title>Annotation of Burkholderia pseudomallei 1710a.</title>
        <authorList>
            <person name="Harkins D.M."/>
            <person name="DeShazer D."/>
            <person name="Woods D.E."/>
            <person name="Brinkac L.M."/>
            <person name="Brown K.A."/>
            <person name="Hung G.C."/>
            <person name="Tuanyok A."/>
            <person name="Zhang B."/>
            <person name="Nierman W.C."/>
        </authorList>
    </citation>
    <scope>NUCLEOTIDE SEQUENCE [LARGE SCALE GENOMIC DNA]</scope>
    <source>
        <strain evidence="2">1710a</strain>
    </source>
</reference>
<name>A0A0E1W9X9_BURPE</name>
<gene>
    <name evidence="1" type="ORF">BURPS1710A_1418</name>
</gene>
<accession>A0A0E1W9X9</accession>
<proteinExistence type="predicted"/>
<dbReference type="Proteomes" id="UP000001812">
    <property type="component" value="Chromosome I"/>
</dbReference>
<dbReference type="HOGENOM" id="CLU_137308_1_0_4"/>
<sequence>MGYVSSAFEDGFDRDIENLMWNVIIFILSGGMHPDVEDGIKRAILDKIYSIGLNNLLQGVPAEEAELFRHDLRILKFIP</sequence>
<organism evidence="1 2">
    <name type="scientific">Burkholderia pseudomallei 1710a</name>
    <dbReference type="NCBI Taxonomy" id="320371"/>
    <lineage>
        <taxon>Bacteria</taxon>
        <taxon>Pseudomonadati</taxon>
        <taxon>Pseudomonadota</taxon>
        <taxon>Betaproteobacteria</taxon>
        <taxon>Burkholderiales</taxon>
        <taxon>Burkholderiaceae</taxon>
        <taxon>Burkholderia</taxon>
        <taxon>pseudomallei group</taxon>
    </lineage>
</organism>
<dbReference type="EMBL" id="CM000832">
    <property type="protein sequence ID" value="EET10018.1"/>
    <property type="molecule type" value="Genomic_DNA"/>
</dbReference>
<protein>
    <submittedName>
        <fullName evidence="1">Uncharacterized protein</fullName>
    </submittedName>
</protein>
<evidence type="ECO:0000313" key="2">
    <source>
        <dbReference type="Proteomes" id="UP000001812"/>
    </source>
</evidence>